<dbReference type="Proteomes" id="UP000278907">
    <property type="component" value="Unassembled WGS sequence"/>
</dbReference>
<protein>
    <submittedName>
        <fullName evidence="2">FAD-dependent oxidoreductase</fullName>
    </submittedName>
</protein>
<organism evidence="2 3">
    <name type="scientific">Corallococcus praedator</name>
    <dbReference type="NCBI Taxonomy" id="2316724"/>
    <lineage>
        <taxon>Bacteria</taxon>
        <taxon>Pseudomonadati</taxon>
        <taxon>Myxococcota</taxon>
        <taxon>Myxococcia</taxon>
        <taxon>Myxococcales</taxon>
        <taxon>Cystobacterineae</taxon>
        <taxon>Myxococcaceae</taxon>
        <taxon>Corallococcus</taxon>
    </lineage>
</organism>
<dbReference type="Gene3D" id="3.50.50.60">
    <property type="entry name" value="FAD/NAD(P)-binding domain"/>
    <property type="match status" value="1"/>
</dbReference>
<reference evidence="2 3" key="1">
    <citation type="submission" date="2018-09" db="EMBL/GenBank/DDBJ databases">
        <authorList>
            <person name="Livingstone P.G."/>
            <person name="Whitworth D.E."/>
        </authorList>
    </citation>
    <scope>NUCLEOTIDE SEQUENCE [LARGE SCALE GENOMIC DNA]</scope>
    <source>
        <strain evidence="2 3">CA031B</strain>
    </source>
</reference>
<dbReference type="PRINTS" id="PR00419">
    <property type="entry name" value="ADXRDTASE"/>
</dbReference>
<dbReference type="SUPFAM" id="SSF51905">
    <property type="entry name" value="FAD/NAD(P)-binding domain"/>
    <property type="match status" value="1"/>
</dbReference>
<feature type="non-terminal residue" evidence="2">
    <location>
        <position position="60"/>
    </location>
</feature>
<evidence type="ECO:0000313" key="3">
    <source>
        <dbReference type="Proteomes" id="UP000278907"/>
    </source>
</evidence>
<gene>
    <name evidence="2" type="ORF">D7Y13_36355</name>
</gene>
<evidence type="ECO:0000313" key="2">
    <source>
        <dbReference type="EMBL" id="RKH92531.1"/>
    </source>
</evidence>
<keyword evidence="3" id="KW-1185">Reference proteome</keyword>
<accession>A0ABX9Q676</accession>
<proteinExistence type="inferred from homology"/>
<dbReference type="PANTHER" id="PTHR43734:SF1">
    <property type="entry name" value="PHYTOENE DESATURASE"/>
    <property type="match status" value="1"/>
</dbReference>
<name>A0ABX9Q676_9BACT</name>
<sequence>MQAMKVAVIGGGLGGLTAAALLARGGCEVTLFERSKHLGGRAQTSDVEGFRFNLGPHALY</sequence>
<dbReference type="InterPro" id="IPR036188">
    <property type="entry name" value="FAD/NAD-bd_sf"/>
</dbReference>
<comment type="caution">
    <text evidence="2">The sequence shown here is derived from an EMBL/GenBank/DDBJ whole genome shotgun (WGS) entry which is preliminary data.</text>
</comment>
<comment type="similarity">
    <text evidence="1">Belongs to the carotenoid/retinoid oxidoreductase family.</text>
</comment>
<evidence type="ECO:0000256" key="1">
    <source>
        <dbReference type="ARBA" id="ARBA00006046"/>
    </source>
</evidence>
<dbReference type="EMBL" id="RAWI01000470">
    <property type="protein sequence ID" value="RKH92531.1"/>
    <property type="molecule type" value="Genomic_DNA"/>
</dbReference>
<dbReference type="PANTHER" id="PTHR43734">
    <property type="entry name" value="PHYTOENE DESATURASE"/>
    <property type="match status" value="1"/>
</dbReference>
<dbReference type="Pfam" id="PF13450">
    <property type="entry name" value="NAD_binding_8"/>
    <property type="match status" value="1"/>
</dbReference>